<comment type="similarity">
    <text evidence="1 7">Belongs to the peptidase S11 family.</text>
</comment>
<organism evidence="10 11">
    <name type="scientific">Brotonthovivens ammoniilytica</name>
    <dbReference type="NCBI Taxonomy" id="2981725"/>
    <lineage>
        <taxon>Bacteria</taxon>
        <taxon>Bacillati</taxon>
        <taxon>Bacillota</taxon>
        <taxon>Clostridia</taxon>
        <taxon>Lachnospirales</taxon>
        <taxon>Lachnospiraceae</taxon>
        <taxon>Brotonthovivens</taxon>
    </lineage>
</organism>
<keyword evidence="5" id="KW-0573">Peptidoglycan synthesis</keyword>
<keyword evidence="2 8" id="KW-0732">Signal</keyword>
<keyword evidence="4" id="KW-0133">Cell shape</keyword>
<feature type="signal peptide" evidence="8">
    <location>
        <begin position="1"/>
        <end position="23"/>
    </location>
</feature>
<comment type="caution">
    <text evidence="10">The sequence shown here is derived from an EMBL/GenBank/DDBJ whole genome shotgun (WGS) entry which is preliminary data.</text>
</comment>
<evidence type="ECO:0000256" key="7">
    <source>
        <dbReference type="RuleBase" id="RU004016"/>
    </source>
</evidence>
<evidence type="ECO:0000259" key="9">
    <source>
        <dbReference type="Pfam" id="PF00768"/>
    </source>
</evidence>
<dbReference type="RefSeq" id="WP_262590609.1">
    <property type="nucleotide sequence ID" value="NZ_JAOQJQ010000001.1"/>
</dbReference>
<feature type="domain" description="Peptidase S11 D-alanyl-D-alanine carboxypeptidase A N-terminal" evidence="9">
    <location>
        <begin position="95"/>
        <end position="312"/>
    </location>
</feature>
<reference evidence="10 11" key="1">
    <citation type="journal article" date="2021" name="ISME Commun">
        <title>Automated analysis of genomic sequences facilitates high-throughput and comprehensive description of bacteria.</title>
        <authorList>
            <person name="Hitch T.C.A."/>
        </authorList>
    </citation>
    <scope>NUCLEOTIDE SEQUENCE [LARGE SCALE GENOMIC DNA]</scope>
    <source>
        <strain evidence="10 11">Sanger_109</strain>
    </source>
</reference>
<gene>
    <name evidence="10" type="ORF">OCV88_02615</name>
</gene>
<feature type="chain" id="PRO_5046270839" evidence="8">
    <location>
        <begin position="24"/>
        <end position="330"/>
    </location>
</feature>
<evidence type="ECO:0000256" key="2">
    <source>
        <dbReference type="ARBA" id="ARBA00022729"/>
    </source>
</evidence>
<dbReference type="PRINTS" id="PR00725">
    <property type="entry name" value="DADACBPTASE1"/>
</dbReference>
<dbReference type="PANTHER" id="PTHR21581">
    <property type="entry name" value="D-ALANYL-D-ALANINE CARBOXYPEPTIDASE"/>
    <property type="match status" value="1"/>
</dbReference>
<evidence type="ECO:0000256" key="3">
    <source>
        <dbReference type="ARBA" id="ARBA00022801"/>
    </source>
</evidence>
<dbReference type="PANTHER" id="PTHR21581:SF33">
    <property type="entry name" value="D-ALANYL-D-ALANINE CARBOXYPEPTIDASE DACB"/>
    <property type="match status" value="1"/>
</dbReference>
<evidence type="ECO:0000256" key="1">
    <source>
        <dbReference type="ARBA" id="ARBA00007164"/>
    </source>
</evidence>
<proteinExistence type="inferred from homology"/>
<dbReference type="Gene3D" id="3.40.710.10">
    <property type="entry name" value="DD-peptidase/beta-lactamase superfamily"/>
    <property type="match status" value="1"/>
</dbReference>
<sequence>MKCINKLIAVLLSGAFIILPVSGCTNQKESIKDAYNVYNTSAQYGLTQAEADNMIKPFAQDLCIAGFDNTESDDVLSEAAEGAGVFLISDKTASYTQNVHEKLYPASTTKILTAYIALKYGDLDQTVTVSEESQKGLDPSSSVCGVQAGDQLTLKDLLYGLMLCSGNDAAEAIAETISGSREKFADLMNQEALALGATDSHFVNAHGLPDEDHYTSVYDLYLIFQVAVKNEQFVEIINAKEYDAVYKDKDSQTVEKKWKNTNKYLTGEEAQPEGVTVIGGKTGTTKDAGYCLVLLSENRKKQPVISIVLKADGRSDLYLLMSQMLSNFSN</sequence>
<evidence type="ECO:0000313" key="11">
    <source>
        <dbReference type="Proteomes" id="UP001652442"/>
    </source>
</evidence>
<dbReference type="SUPFAM" id="SSF56601">
    <property type="entry name" value="beta-lactamase/transpeptidase-like"/>
    <property type="match status" value="1"/>
</dbReference>
<dbReference type="EMBL" id="JAOQJQ010000001">
    <property type="protein sequence ID" value="MCU6761230.1"/>
    <property type="molecule type" value="Genomic_DNA"/>
</dbReference>
<keyword evidence="11" id="KW-1185">Reference proteome</keyword>
<protein>
    <submittedName>
        <fullName evidence="10">Serine hydrolase</fullName>
    </submittedName>
</protein>
<keyword evidence="6" id="KW-0961">Cell wall biogenesis/degradation</keyword>
<dbReference type="InterPro" id="IPR001967">
    <property type="entry name" value="Peptidase_S11_N"/>
</dbReference>
<keyword evidence="3 10" id="KW-0378">Hydrolase</keyword>
<evidence type="ECO:0000313" key="10">
    <source>
        <dbReference type="EMBL" id="MCU6761230.1"/>
    </source>
</evidence>
<evidence type="ECO:0000256" key="8">
    <source>
        <dbReference type="SAM" id="SignalP"/>
    </source>
</evidence>
<dbReference type="GO" id="GO:0016787">
    <property type="term" value="F:hydrolase activity"/>
    <property type="evidence" value="ECO:0007669"/>
    <property type="project" value="UniProtKB-KW"/>
</dbReference>
<dbReference type="Pfam" id="PF00768">
    <property type="entry name" value="Peptidase_S11"/>
    <property type="match status" value="1"/>
</dbReference>
<evidence type="ECO:0000256" key="5">
    <source>
        <dbReference type="ARBA" id="ARBA00022984"/>
    </source>
</evidence>
<evidence type="ECO:0000256" key="6">
    <source>
        <dbReference type="ARBA" id="ARBA00023316"/>
    </source>
</evidence>
<dbReference type="Proteomes" id="UP001652442">
    <property type="component" value="Unassembled WGS sequence"/>
</dbReference>
<dbReference type="InterPro" id="IPR018044">
    <property type="entry name" value="Peptidase_S11"/>
</dbReference>
<name>A0ABT2TGA4_9FIRM</name>
<evidence type="ECO:0000256" key="4">
    <source>
        <dbReference type="ARBA" id="ARBA00022960"/>
    </source>
</evidence>
<accession>A0ABT2TGA4</accession>
<dbReference type="InterPro" id="IPR012338">
    <property type="entry name" value="Beta-lactam/transpept-like"/>
</dbReference>